<sequence>MAYKKKTYKFQNAIEVEEYHTGRYGAPGQKRLKRAKPTPEQIERRNQYNREKMARRKLRAHFRANDYFTDLTYRRDARPPDMETAKDHFKKFIREVRKEYKKRGHELKWIRNIEVGTKNGWHIHIVLNRIPDTDLILSRAWVWGKVVNELLYEKGEFSRLAAYITKTPKTDPRLRESSYSASRNLPIPEPEEKVYLSWKHWKKIRIPVGYYLDQDSLREGINPVTGYQYRIYSLLRHRRD</sequence>
<dbReference type="AlphaFoldDB" id="A0A4Q7PJR0"/>
<evidence type="ECO:0000259" key="1">
    <source>
        <dbReference type="Pfam" id="PF23343"/>
    </source>
</evidence>
<dbReference type="RefSeq" id="WP_130434382.1">
    <property type="nucleotide sequence ID" value="NZ_SGXF01000002.1"/>
</dbReference>
<dbReference type="Pfam" id="PF23343">
    <property type="entry name" value="REP_ORF2-G2P"/>
    <property type="match status" value="1"/>
</dbReference>
<dbReference type="Proteomes" id="UP000292927">
    <property type="component" value="Unassembled WGS sequence"/>
</dbReference>
<name>A0A4Q7PJR0_9FIRM</name>
<dbReference type="OrthoDB" id="9814853at2"/>
<proteinExistence type="predicted"/>
<dbReference type="InterPro" id="IPR056906">
    <property type="entry name" value="ORF2/G2P_dom"/>
</dbReference>
<comment type="caution">
    <text evidence="2">The sequence shown here is derived from an EMBL/GenBank/DDBJ whole genome shotgun (WGS) entry which is preliminary data.</text>
</comment>
<feature type="domain" description="Replication-associated protein ORF2/G2P" evidence="1">
    <location>
        <begin position="67"/>
        <end position="167"/>
    </location>
</feature>
<gene>
    <name evidence="2" type="ORF">EV209_1360</name>
</gene>
<evidence type="ECO:0000313" key="3">
    <source>
        <dbReference type="Proteomes" id="UP000292927"/>
    </source>
</evidence>
<protein>
    <recommendedName>
        <fullName evidence="1">Replication-associated protein ORF2/G2P domain-containing protein</fullName>
    </recommendedName>
</protein>
<organism evidence="2 3">
    <name type="scientific">Cuneatibacter caecimuris</name>
    <dbReference type="NCBI Taxonomy" id="1796618"/>
    <lineage>
        <taxon>Bacteria</taxon>
        <taxon>Bacillati</taxon>
        <taxon>Bacillota</taxon>
        <taxon>Clostridia</taxon>
        <taxon>Lachnospirales</taxon>
        <taxon>Lachnospiraceae</taxon>
        <taxon>Cuneatibacter</taxon>
    </lineage>
</organism>
<keyword evidence="3" id="KW-1185">Reference proteome</keyword>
<reference evidence="2 3" key="1">
    <citation type="submission" date="2019-02" db="EMBL/GenBank/DDBJ databases">
        <title>Genomic Encyclopedia of Type Strains, Phase IV (KMG-IV): sequencing the most valuable type-strain genomes for metagenomic binning, comparative biology and taxonomic classification.</title>
        <authorList>
            <person name="Goeker M."/>
        </authorList>
    </citation>
    <scope>NUCLEOTIDE SEQUENCE [LARGE SCALE GENOMIC DNA]</scope>
    <source>
        <strain evidence="2 3">DSM 29486</strain>
    </source>
</reference>
<accession>A0A4Q7PJR0</accession>
<evidence type="ECO:0000313" key="2">
    <source>
        <dbReference type="EMBL" id="RZT00924.1"/>
    </source>
</evidence>
<dbReference type="EMBL" id="SGXF01000002">
    <property type="protein sequence ID" value="RZT00924.1"/>
    <property type="molecule type" value="Genomic_DNA"/>
</dbReference>